<dbReference type="GO" id="GO:0016874">
    <property type="term" value="F:ligase activity"/>
    <property type="evidence" value="ECO:0007669"/>
    <property type="project" value="UniProtKB-KW"/>
</dbReference>
<dbReference type="InterPro" id="IPR008492">
    <property type="entry name" value="Rv2714-like"/>
</dbReference>
<keyword evidence="3" id="KW-1185">Reference proteome</keyword>
<dbReference type="Pfam" id="PF09754">
    <property type="entry name" value="PAC2"/>
    <property type="match status" value="1"/>
</dbReference>
<evidence type="ECO:0000313" key="3">
    <source>
        <dbReference type="Proteomes" id="UP000198327"/>
    </source>
</evidence>
<dbReference type="InterPro" id="IPR038389">
    <property type="entry name" value="PSMG2_sf"/>
</dbReference>
<sequence>MVSPRNRDGNFPADNDDTEHDNSDSAAEALLDAVTSAVSNATPFSPVSDLVDDDDIPLPTLRDPILVAAFEGWNDAGDAASGAVEHLELIWDASPLAELDSEDYYDYQVNRPTIRQVDGVTREIQWPSTRLSVCSPPGSTRDIVLLRGIEPNMRWRSFCDDLLEFIEQLGVDTVVILGALLADTPHTRPVPVTGSAHSVEAAERFNLEQTRYEGPTGITGVLQDECVKAGVPAVSFWAAVPHYVSQPPNPKATVALLQRVEEVLDIEVPLGELPTQAEDWEEAVTEMTKEDEEISEYVRSLEERGDAEVDITEAISKIDGDAIAAEFERYLRRRGPGSFGL</sequence>
<dbReference type="Proteomes" id="UP000198327">
    <property type="component" value="Unassembled WGS sequence"/>
</dbReference>
<name>A0A239CLJ0_9NOCA</name>
<organism evidence="2 3">
    <name type="scientific">Rhodococcoides kyotonense</name>
    <dbReference type="NCBI Taxonomy" id="398843"/>
    <lineage>
        <taxon>Bacteria</taxon>
        <taxon>Bacillati</taxon>
        <taxon>Actinomycetota</taxon>
        <taxon>Actinomycetes</taxon>
        <taxon>Mycobacteriales</taxon>
        <taxon>Nocardiaceae</taxon>
        <taxon>Rhodococcoides</taxon>
    </lineage>
</organism>
<protein>
    <submittedName>
        <fullName evidence="2">Predicted ATP-dependent carboligase, ATP-grasp superfamily</fullName>
    </submittedName>
</protein>
<accession>A0A239CLJ0</accession>
<reference evidence="3" key="1">
    <citation type="submission" date="2017-06" db="EMBL/GenBank/DDBJ databases">
        <authorList>
            <person name="Varghese N."/>
            <person name="Submissions S."/>
        </authorList>
    </citation>
    <scope>NUCLEOTIDE SEQUENCE [LARGE SCALE GENOMIC DNA]</scope>
    <source>
        <strain evidence="3">JCM 23211</strain>
    </source>
</reference>
<gene>
    <name evidence="2" type="ORF">SAMN05421642_10165</name>
</gene>
<evidence type="ECO:0000256" key="1">
    <source>
        <dbReference type="SAM" id="MobiDB-lite"/>
    </source>
</evidence>
<proteinExistence type="predicted"/>
<dbReference type="InterPro" id="IPR019151">
    <property type="entry name" value="Proteasome_assmbl_chaperone_2"/>
</dbReference>
<keyword evidence="2" id="KW-0436">Ligase</keyword>
<evidence type="ECO:0000313" key="2">
    <source>
        <dbReference type="EMBL" id="SNS20551.1"/>
    </source>
</evidence>
<dbReference type="AlphaFoldDB" id="A0A239CLJ0"/>
<dbReference type="STRING" id="398843.A3K89_02015"/>
<dbReference type="Gene3D" id="3.40.50.10900">
    <property type="entry name" value="PAC-like subunit"/>
    <property type="match status" value="1"/>
</dbReference>
<dbReference type="SUPFAM" id="SSF159659">
    <property type="entry name" value="Cgl1923-like"/>
    <property type="match status" value="1"/>
</dbReference>
<dbReference type="PIRSF" id="PIRSF028754">
    <property type="entry name" value="UCP028754"/>
    <property type="match status" value="1"/>
</dbReference>
<feature type="region of interest" description="Disordered" evidence="1">
    <location>
        <begin position="1"/>
        <end position="28"/>
    </location>
</feature>
<dbReference type="EMBL" id="FZOW01000001">
    <property type="protein sequence ID" value="SNS20551.1"/>
    <property type="molecule type" value="Genomic_DNA"/>
</dbReference>